<proteinExistence type="predicted"/>
<keyword evidence="2" id="KW-1185">Reference proteome</keyword>
<dbReference type="EMBL" id="JAPESX010001010">
    <property type="protein sequence ID" value="KAJ8118453.1"/>
    <property type="molecule type" value="Genomic_DNA"/>
</dbReference>
<protein>
    <submittedName>
        <fullName evidence="1">Uncharacterized protein</fullName>
    </submittedName>
</protein>
<accession>A0ACC2ITR3</accession>
<evidence type="ECO:0000313" key="2">
    <source>
        <dbReference type="Proteomes" id="UP001153334"/>
    </source>
</evidence>
<organism evidence="1 2">
    <name type="scientific">Nemania bipapillata</name>
    <dbReference type="NCBI Taxonomy" id="110536"/>
    <lineage>
        <taxon>Eukaryota</taxon>
        <taxon>Fungi</taxon>
        <taxon>Dikarya</taxon>
        <taxon>Ascomycota</taxon>
        <taxon>Pezizomycotina</taxon>
        <taxon>Sordariomycetes</taxon>
        <taxon>Xylariomycetidae</taxon>
        <taxon>Xylariales</taxon>
        <taxon>Xylariaceae</taxon>
        <taxon>Nemania</taxon>
    </lineage>
</organism>
<reference evidence="1" key="1">
    <citation type="submission" date="2022-11" db="EMBL/GenBank/DDBJ databases">
        <title>Genome Sequence of Nemania bipapillata.</title>
        <authorList>
            <person name="Buettner E."/>
        </authorList>
    </citation>
    <scope>NUCLEOTIDE SEQUENCE</scope>
    <source>
        <strain evidence="1">CP14</strain>
    </source>
</reference>
<sequence>MDLSSLKDQVSNLTLYDLKAGVRKVQNAVMNYTEMEAKVREATNNEPWGASSTIMQEIANGTFTYQTLNEIMPMIYRRFTEKTAEEWRQIYKSLQLLEFLIKHGSERVIDDARGHITLLKMLRQFHYIDQNGKDQGINVRNRAKELAELLGDVERIRAERKKARTNKAKYTGVEGGTMGGFSSGSGRYGGFGSESASYGASGSGSGGGYGGYSGGVYGDGGGFGGQTDEWKDSGNRGDKFEEYDEFDEGAATSSSSHPKQSERAERVGVKKTTPSQPPKKKEPEVDLFSFDDSEPVPTAASKGAATASSTSFGLADLSSPAGDDDDFDDFQSAAPAAPVSAPPSNFAIQPPLMTSTAQSTAQFAAPKPVSAPQQASLTGMMSSLSPPTSTTATPVANYSSFNPPASVSVSSPPRPTGYQAAAPNYFQSVQVPQSTGPSGSKLGSLASTSSMPSGMSAHNKPAAPAVAKPSSGADPFANLWGQAGSGLKKTNVTTAGPKLGQLAKEKTSASLWGAPPASTPKPSGSTNAAGNGLDDLLG</sequence>
<evidence type="ECO:0000313" key="1">
    <source>
        <dbReference type="EMBL" id="KAJ8118453.1"/>
    </source>
</evidence>
<gene>
    <name evidence="1" type="ORF">ONZ43_g3989</name>
</gene>
<comment type="caution">
    <text evidence="1">The sequence shown here is derived from an EMBL/GenBank/DDBJ whole genome shotgun (WGS) entry which is preliminary data.</text>
</comment>
<name>A0ACC2ITR3_9PEZI</name>
<dbReference type="Proteomes" id="UP001153334">
    <property type="component" value="Unassembled WGS sequence"/>
</dbReference>